<dbReference type="InterPro" id="IPR036249">
    <property type="entry name" value="Thioredoxin-like_sf"/>
</dbReference>
<dbReference type="GO" id="GO:0046872">
    <property type="term" value="F:metal ion binding"/>
    <property type="evidence" value="ECO:0007669"/>
    <property type="project" value="UniProtKB-KW"/>
</dbReference>
<dbReference type="PROSITE" id="PS51354">
    <property type="entry name" value="GLUTAREDOXIN_2"/>
    <property type="match status" value="1"/>
</dbReference>
<dbReference type="FunFam" id="3.40.30.10:FF:000012">
    <property type="entry name" value="Monothiol glutaredoxin"/>
    <property type="match status" value="1"/>
</dbReference>
<dbReference type="Pfam" id="PF00462">
    <property type="entry name" value="Glutaredoxin"/>
    <property type="match status" value="1"/>
</dbReference>
<feature type="region of interest" description="Disordered" evidence="4">
    <location>
        <begin position="134"/>
        <end position="159"/>
    </location>
</feature>
<keyword evidence="2" id="KW-0408">Iron</keyword>
<dbReference type="CDD" id="cd03028">
    <property type="entry name" value="GRX_PICOT_like"/>
    <property type="match status" value="1"/>
</dbReference>
<keyword evidence="7" id="KW-1185">Reference proteome</keyword>
<dbReference type="PANTHER" id="PTHR10293:SF73">
    <property type="entry name" value="GLUTAREDOXIN-3"/>
    <property type="match status" value="1"/>
</dbReference>
<dbReference type="InterPro" id="IPR002109">
    <property type="entry name" value="Glutaredoxin"/>
</dbReference>
<reference evidence="6 7" key="1">
    <citation type="journal article" date="2023" name="Elife">
        <title>Identification of key yeast species and microbe-microbe interactions impacting larval growth of Drosophila in the wild.</title>
        <authorList>
            <person name="Mure A."/>
            <person name="Sugiura Y."/>
            <person name="Maeda R."/>
            <person name="Honda K."/>
            <person name="Sakurai N."/>
            <person name="Takahashi Y."/>
            <person name="Watada M."/>
            <person name="Katoh T."/>
            <person name="Gotoh A."/>
            <person name="Gotoh Y."/>
            <person name="Taniguchi I."/>
            <person name="Nakamura K."/>
            <person name="Hayashi T."/>
            <person name="Katayama T."/>
            <person name="Uemura T."/>
            <person name="Hattori Y."/>
        </authorList>
    </citation>
    <scope>NUCLEOTIDE SEQUENCE [LARGE SCALE GENOMIC DNA]</scope>
    <source>
        <strain evidence="6 7">KH-74</strain>
    </source>
</reference>
<accession>A0AAV5RZY0</accession>
<evidence type="ECO:0000256" key="4">
    <source>
        <dbReference type="SAM" id="MobiDB-lite"/>
    </source>
</evidence>
<dbReference type="GO" id="GO:0051537">
    <property type="term" value="F:2 iron, 2 sulfur cluster binding"/>
    <property type="evidence" value="ECO:0007669"/>
    <property type="project" value="TreeGrafter"/>
</dbReference>
<evidence type="ECO:0000256" key="2">
    <source>
        <dbReference type="ARBA" id="ARBA00023004"/>
    </source>
</evidence>
<evidence type="ECO:0000256" key="3">
    <source>
        <dbReference type="ARBA" id="ARBA00023014"/>
    </source>
</evidence>
<dbReference type="AlphaFoldDB" id="A0AAV5RZY0"/>
<evidence type="ECO:0000313" key="6">
    <source>
        <dbReference type="EMBL" id="GMM56029.1"/>
    </source>
</evidence>
<keyword evidence="1" id="KW-0479">Metal-binding</keyword>
<name>A0AAV5RZY0_MAUHU</name>
<feature type="domain" description="Glutaredoxin" evidence="5">
    <location>
        <begin position="180"/>
        <end position="244"/>
    </location>
</feature>
<dbReference type="Gene3D" id="3.40.30.10">
    <property type="entry name" value="Glutaredoxin"/>
    <property type="match status" value="2"/>
</dbReference>
<sequence>MSVTQISGRTHLEEVVASEDKNKLLVLYFYTGSSVRGKELSQAIRTAAVRYTRETTTFLFIDTAQNAELVSLFHVPAGDADANNNNTTSPCLVVVRNGYILRTITGAELDDFVASLDECTETLLTVNRNNRTASQGKQIRRASDSSEESLATSEEAADPADALGPELEAGLAKLVHAVPVMIFIKGNPQQPRCRYSRQLVQLLRENGVRFGYFDVLQNDAVRTGMKAFSDWPTFPQLYVNGEFVGGLDILKETLKDEPDFFSNALT</sequence>
<organism evidence="6 7">
    <name type="scientific">Maudiozyma humilis</name>
    <name type="common">Sour dough yeast</name>
    <name type="synonym">Kazachstania humilis</name>
    <dbReference type="NCBI Taxonomy" id="51915"/>
    <lineage>
        <taxon>Eukaryota</taxon>
        <taxon>Fungi</taxon>
        <taxon>Dikarya</taxon>
        <taxon>Ascomycota</taxon>
        <taxon>Saccharomycotina</taxon>
        <taxon>Saccharomycetes</taxon>
        <taxon>Saccharomycetales</taxon>
        <taxon>Saccharomycetaceae</taxon>
        <taxon>Maudiozyma</taxon>
    </lineage>
</organism>
<evidence type="ECO:0000259" key="5">
    <source>
        <dbReference type="Pfam" id="PF00462"/>
    </source>
</evidence>
<evidence type="ECO:0000256" key="1">
    <source>
        <dbReference type="ARBA" id="ARBA00022723"/>
    </source>
</evidence>
<comment type="caution">
    <text evidence="6">The sequence shown here is derived from an EMBL/GenBank/DDBJ whole genome shotgun (WGS) entry which is preliminary data.</text>
</comment>
<gene>
    <name evidence="6" type="ORF">DAKH74_026450</name>
</gene>
<dbReference type="GO" id="GO:0015036">
    <property type="term" value="F:disulfide oxidoreductase activity"/>
    <property type="evidence" value="ECO:0007669"/>
    <property type="project" value="UniProtKB-ARBA"/>
</dbReference>
<dbReference type="EMBL" id="BTGD01000006">
    <property type="protein sequence ID" value="GMM56029.1"/>
    <property type="molecule type" value="Genomic_DNA"/>
</dbReference>
<protein>
    <recommendedName>
        <fullName evidence="5">Glutaredoxin domain-containing protein</fullName>
    </recommendedName>
</protein>
<dbReference type="Proteomes" id="UP001377567">
    <property type="component" value="Unassembled WGS sequence"/>
</dbReference>
<dbReference type="GO" id="GO:0005829">
    <property type="term" value="C:cytosol"/>
    <property type="evidence" value="ECO:0007669"/>
    <property type="project" value="TreeGrafter"/>
</dbReference>
<keyword evidence="3" id="KW-0411">Iron-sulfur</keyword>
<dbReference type="InterPro" id="IPR004480">
    <property type="entry name" value="Monothiol_GRX-rel"/>
</dbReference>
<proteinExistence type="predicted"/>
<dbReference type="GO" id="GO:0005634">
    <property type="term" value="C:nucleus"/>
    <property type="evidence" value="ECO:0007669"/>
    <property type="project" value="TreeGrafter"/>
</dbReference>
<dbReference type="InterPro" id="IPR033658">
    <property type="entry name" value="GRX_PICOT-like"/>
</dbReference>
<dbReference type="GO" id="GO:0006879">
    <property type="term" value="P:intracellular iron ion homeostasis"/>
    <property type="evidence" value="ECO:0007669"/>
    <property type="project" value="TreeGrafter"/>
</dbReference>
<dbReference type="SUPFAM" id="SSF52833">
    <property type="entry name" value="Thioredoxin-like"/>
    <property type="match status" value="2"/>
</dbReference>
<evidence type="ECO:0000313" key="7">
    <source>
        <dbReference type="Proteomes" id="UP001377567"/>
    </source>
</evidence>
<dbReference type="PANTHER" id="PTHR10293">
    <property type="entry name" value="GLUTAREDOXIN FAMILY MEMBER"/>
    <property type="match status" value="1"/>
</dbReference>